<proteinExistence type="predicted"/>
<feature type="compositionally biased region" description="Polar residues" evidence="1">
    <location>
        <begin position="25"/>
        <end position="36"/>
    </location>
</feature>
<dbReference type="EMBL" id="JANJYI010000006">
    <property type="protein sequence ID" value="KAK2646842.1"/>
    <property type="molecule type" value="Genomic_DNA"/>
</dbReference>
<gene>
    <name evidence="3" type="ORF">Ddye_022037</name>
    <name evidence="4" type="ORF">Ddye_022041</name>
</gene>
<feature type="compositionally biased region" description="Basic and acidic residues" evidence="1">
    <location>
        <begin position="200"/>
        <end position="230"/>
    </location>
</feature>
<dbReference type="InterPro" id="IPR051494">
    <property type="entry name" value="BSD_domain-containing"/>
</dbReference>
<dbReference type="PANTHER" id="PTHR16019">
    <property type="entry name" value="SYNAPSE-ASSOCIATED PROTEIN"/>
    <property type="match status" value="1"/>
</dbReference>
<accession>A0AAD9U3A2</accession>
<dbReference type="PANTHER" id="PTHR16019:SF24">
    <property type="entry name" value="BSD DOMAIN-CONTAINING PROTEIN"/>
    <property type="match status" value="1"/>
</dbReference>
<feature type="compositionally biased region" description="Acidic residues" evidence="1">
    <location>
        <begin position="283"/>
        <end position="302"/>
    </location>
</feature>
<dbReference type="GO" id="GO:0005737">
    <property type="term" value="C:cytoplasm"/>
    <property type="evidence" value="ECO:0007669"/>
    <property type="project" value="TreeGrafter"/>
</dbReference>
<feature type="domain" description="BSD" evidence="2">
    <location>
        <begin position="109"/>
        <end position="165"/>
    </location>
</feature>
<dbReference type="InterPro" id="IPR005607">
    <property type="entry name" value="BSD_dom"/>
</dbReference>
<dbReference type="PROSITE" id="PS50858">
    <property type="entry name" value="BSD"/>
    <property type="match status" value="1"/>
</dbReference>
<keyword evidence="5" id="KW-1185">Reference proteome</keyword>
<dbReference type="Proteomes" id="UP001280121">
    <property type="component" value="Unassembled WGS sequence"/>
</dbReference>
<dbReference type="InterPro" id="IPR035925">
    <property type="entry name" value="BSD_dom_sf"/>
</dbReference>
<evidence type="ECO:0000313" key="4">
    <source>
        <dbReference type="EMBL" id="KAK2646846.1"/>
    </source>
</evidence>
<feature type="region of interest" description="Disordered" evidence="1">
    <location>
        <begin position="184"/>
        <end position="250"/>
    </location>
</feature>
<dbReference type="AlphaFoldDB" id="A0AAD9U3A2"/>
<dbReference type="Gene3D" id="1.10.3970.10">
    <property type="entry name" value="BSD domain"/>
    <property type="match status" value="1"/>
</dbReference>
<evidence type="ECO:0000256" key="1">
    <source>
        <dbReference type="SAM" id="MobiDB-lite"/>
    </source>
</evidence>
<evidence type="ECO:0000259" key="2">
    <source>
        <dbReference type="PROSITE" id="PS50858"/>
    </source>
</evidence>
<dbReference type="Pfam" id="PF03909">
    <property type="entry name" value="BSD"/>
    <property type="match status" value="1"/>
</dbReference>
<feature type="compositionally biased region" description="Acidic residues" evidence="1">
    <location>
        <begin position="184"/>
        <end position="199"/>
    </location>
</feature>
<name>A0AAD9U3A2_9ROSI</name>
<feature type="region of interest" description="Disordered" evidence="1">
    <location>
        <begin position="12"/>
        <end position="36"/>
    </location>
</feature>
<organism evidence="3 5">
    <name type="scientific">Dipteronia dyeriana</name>
    <dbReference type="NCBI Taxonomy" id="168575"/>
    <lineage>
        <taxon>Eukaryota</taxon>
        <taxon>Viridiplantae</taxon>
        <taxon>Streptophyta</taxon>
        <taxon>Embryophyta</taxon>
        <taxon>Tracheophyta</taxon>
        <taxon>Spermatophyta</taxon>
        <taxon>Magnoliopsida</taxon>
        <taxon>eudicotyledons</taxon>
        <taxon>Gunneridae</taxon>
        <taxon>Pentapetalae</taxon>
        <taxon>rosids</taxon>
        <taxon>malvids</taxon>
        <taxon>Sapindales</taxon>
        <taxon>Sapindaceae</taxon>
        <taxon>Hippocastanoideae</taxon>
        <taxon>Acereae</taxon>
        <taxon>Dipteronia</taxon>
    </lineage>
</organism>
<evidence type="ECO:0000313" key="5">
    <source>
        <dbReference type="Proteomes" id="UP001280121"/>
    </source>
</evidence>
<feature type="region of interest" description="Disordered" evidence="1">
    <location>
        <begin position="279"/>
        <end position="308"/>
    </location>
</feature>
<comment type="caution">
    <text evidence="3">The sequence shown here is derived from an EMBL/GenBank/DDBJ whole genome shotgun (WGS) entry which is preliminary data.</text>
</comment>
<dbReference type="EMBL" id="JANJYI010000006">
    <property type="protein sequence ID" value="KAK2646846.1"/>
    <property type="molecule type" value="Genomic_DNA"/>
</dbReference>
<dbReference type="SUPFAM" id="SSF140383">
    <property type="entry name" value="BSD domain-like"/>
    <property type="match status" value="1"/>
</dbReference>
<sequence length="308" mass="35139">MDFFKFVFSAELDSEPTSEEDSSRSENPNSNSIWSTGSGIIKTLATKSESVIGNYRKDFEEFRSGLKKETDVIREVASRTVKDLPASFEIGASDTYCTEPENLEEYERWRQGFVLDNDERSREIESLVSENGVIGEIYKEVVCASELDDEETFWSRYFYRAHKLKQAEEARARLVQRAISMEEEEDLSWDFDDDDDDDESGKSLVKENDDEKVVSVEGKVENGESCKDSDVSLVSTPTQPLMPEEEDLGWDEIEDIEISDENKGGDAVGSTTRVDLQKQLSATEEDEDLSWDIEGDDNDDEDYYRVKL</sequence>
<protein>
    <recommendedName>
        <fullName evidence="2">BSD domain-containing protein</fullName>
    </recommendedName>
</protein>
<evidence type="ECO:0000313" key="3">
    <source>
        <dbReference type="EMBL" id="KAK2646842.1"/>
    </source>
</evidence>
<reference evidence="3" key="1">
    <citation type="journal article" date="2023" name="Plant J.">
        <title>Genome sequences and population genomics provide insights into the demographic history, inbreeding, and mutation load of two 'living fossil' tree species of Dipteronia.</title>
        <authorList>
            <person name="Feng Y."/>
            <person name="Comes H.P."/>
            <person name="Chen J."/>
            <person name="Zhu S."/>
            <person name="Lu R."/>
            <person name="Zhang X."/>
            <person name="Li P."/>
            <person name="Qiu J."/>
            <person name="Olsen K.M."/>
            <person name="Qiu Y."/>
        </authorList>
    </citation>
    <scope>NUCLEOTIDE SEQUENCE</scope>
    <source>
        <strain evidence="3">KIB01</strain>
    </source>
</reference>